<evidence type="ECO:0000313" key="8">
    <source>
        <dbReference type="Proteomes" id="UP001197795"/>
    </source>
</evidence>
<dbReference type="RefSeq" id="WP_227732250.1">
    <property type="nucleotide sequence ID" value="NZ_JAJEPV010000004.1"/>
</dbReference>
<keyword evidence="4 6" id="KW-1133">Transmembrane helix</keyword>
<keyword evidence="2" id="KW-1003">Cell membrane</keyword>
<evidence type="ECO:0000256" key="4">
    <source>
        <dbReference type="ARBA" id="ARBA00022989"/>
    </source>
</evidence>
<evidence type="ECO:0000256" key="3">
    <source>
        <dbReference type="ARBA" id="ARBA00022692"/>
    </source>
</evidence>
<dbReference type="InterPro" id="IPR050833">
    <property type="entry name" value="Poly_Biosynth_Transport"/>
</dbReference>
<dbReference type="PIRSF" id="PIRSF038958">
    <property type="entry name" value="PG_synth_SpoVB"/>
    <property type="match status" value="1"/>
</dbReference>
<accession>A0AAE3A135</accession>
<evidence type="ECO:0000256" key="5">
    <source>
        <dbReference type="ARBA" id="ARBA00023136"/>
    </source>
</evidence>
<feature type="transmembrane region" description="Helical" evidence="6">
    <location>
        <begin position="283"/>
        <end position="304"/>
    </location>
</feature>
<feature type="transmembrane region" description="Helical" evidence="6">
    <location>
        <begin position="87"/>
        <end position="108"/>
    </location>
</feature>
<feature type="transmembrane region" description="Helical" evidence="6">
    <location>
        <begin position="418"/>
        <end position="440"/>
    </location>
</feature>
<feature type="transmembrane region" description="Helical" evidence="6">
    <location>
        <begin position="128"/>
        <end position="147"/>
    </location>
</feature>
<comment type="caution">
    <text evidence="7">The sequence shown here is derived from an EMBL/GenBank/DDBJ whole genome shotgun (WGS) entry which is preliminary data.</text>
</comment>
<evidence type="ECO:0000256" key="1">
    <source>
        <dbReference type="ARBA" id="ARBA00004651"/>
    </source>
</evidence>
<dbReference type="Proteomes" id="UP001197795">
    <property type="component" value="Unassembled WGS sequence"/>
</dbReference>
<reference evidence="7 8" key="1">
    <citation type="submission" date="2021-10" db="EMBL/GenBank/DDBJ databases">
        <title>Anaerobic single-cell dispensing facilitates the cultivation of human gut bacteria.</title>
        <authorList>
            <person name="Afrizal A."/>
        </authorList>
    </citation>
    <scope>NUCLEOTIDE SEQUENCE [LARGE SCALE GENOMIC DNA]</scope>
    <source>
        <strain evidence="7 8">CLA-AA-H273</strain>
    </source>
</reference>
<gene>
    <name evidence="7" type="ORF">LKD75_02530</name>
</gene>
<evidence type="ECO:0000256" key="2">
    <source>
        <dbReference type="ARBA" id="ARBA00022475"/>
    </source>
</evidence>
<dbReference type="InterPro" id="IPR002797">
    <property type="entry name" value="Polysacc_synth"/>
</dbReference>
<name>A0AAE3A135_9FIRM</name>
<dbReference type="InterPro" id="IPR024923">
    <property type="entry name" value="PG_synth_SpoVB"/>
</dbReference>
<keyword evidence="5 6" id="KW-0472">Membrane</keyword>
<dbReference type="Pfam" id="PF01943">
    <property type="entry name" value="Polysacc_synt"/>
    <property type="match status" value="1"/>
</dbReference>
<feature type="transmembrane region" description="Helical" evidence="6">
    <location>
        <begin position="188"/>
        <end position="212"/>
    </location>
</feature>
<feature type="transmembrane region" description="Helical" evidence="6">
    <location>
        <begin position="9"/>
        <end position="33"/>
    </location>
</feature>
<proteinExistence type="predicted"/>
<dbReference type="AlphaFoldDB" id="A0AAE3A135"/>
<feature type="transmembrane region" description="Helical" evidence="6">
    <location>
        <begin position="45"/>
        <end position="67"/>
    </location>
</feature>
<evidence type="ECO:0000313" key="7">
    <source>
        <dbReference type="EMBL" id="MCC2118476.1"/>
    </source>
</evidence>
<dbReference type="PANTHER" id="PTHR30250">
    <property type="entry name" value="PST FAMILY PREDICTED COLANIC ACID TRANSPORTER"/>
    <property type="match status" value="1"/>
</dbReference>
<feature type="transmembrane region" description="Helical" evidence="6">
    <location>
        <begin position="356"/>
        <end position="378"/>
    </location>
</feature>
<feature type="transmembrane region" description="Helical" evidence="6">
    <location>
        <begin position="325"/>
        <end position="344"/>
    </location>
</feature>
<dbReference type="GO" id="GO:0005886">
    <property type="term" value="C:plasma membrane"/>
    <property type="evidence" value="ECO:0007669"/>
    <property type="project" value="UniProtKB-SubCell"/>
</dbReference>
<dbReference type="CDD" id="cd13124">
    <property type="entry name" value="MATE_SpoVB_like"/>
    <property type="match status" value="1"/>
</dbReference>
<organism evidence="7 8">
    <name type="scientific">Waltera acetigignens</name>
    <dbReference type="NCBI Taxonomy" id="2981769"/>
    <lineage>
        <taxon>Bacteria</taxon>
        <taxon>Bacillati</taxon>
        <taxon>Bacillota</taxon>
        <taxon>Clostridia</taxon>
        <taxon>Lachnospirales</taxon>
        <taxon>Lachnospiraceae</taxon>
        <taxon>Waltera</taxon>
    </lineage>
</organism>
<keyword evidence="3 6" id="KW-0812">Transmembrane</keyword>
<evidence type="ECO:0000256" key="6">
    <source>
        <dbReference type="SAM" id="Phobius"/>
    </source>
</evidence>
<feature type="transmembrane region" description="Helical" evidence="6">
    <location>
        <begin position="390"/>
        <end position="412"/>
    </location>
</feature>
<sequence>MKHAKRHPLIFGTLILTITGLITRIIGFFYRIYLSRLFGEEGMGIYQLLSPALSLSFSLTAAGYQTAISKFVAANTAGRRSDDLKTLLTGASITLPLSLGVNAVLFLAAEPIGIFLLKEARTISMLRILSFSIPFAALHACINGYFYGKKKASVPALTQLLEQLARVGCVFLVTGADLSEGRTPSINAAVLGLTVGELLSMLIALICLYIHLYPDASVLSLQNICPSSAVYRDLLGMALPLTANRIVLNILQSIEAVSIPQKLLLYGYDTTTALSVYGVLTGMAMPMIFFPNALTSSVAVLLLPTISENHAKGDREAVWNDTLRTVKYCSLMGFLCLCGFLFLGDWMGTELFHSELAGHFIVTLGFICPFLYLDTTLSSILQGLGMAGRIFFSNVVCLLIRLLFVFFAIPVIGMQGYLWGILVSQLVLAGIYFFCLYRFFRQNTVF</sequence>
<keyword evidence="8" id="KW-1185">Reference proteome</keyword>
<dbReference type="PANTHER" id="PTHR30250:SF24">
    <property type="entry name" value="STAGE V SPORULATION PROTEIN B"/>
    <property type="match status" value="1"/>
</dbReference>
<dbReference type="EMBL" id="JAJEPV010000004">
    <property type="protein sequence ID" value="MCC2118476.1"/>
    <property type="molecule type" value="Genomic_DNA"/>
</dbReference>
<protein>
    <submittedName>
        <fullName evidence="7">Polysaccharide biosynthesis protein</fullName>
    </submittedName>
</protein>
<comment type="subcellular location">
    <subcellularLocation>
        <location evidence="1">Cell membrane</location>
        <topology evidence="1">Multi-pass membrane protein</topology>
    </subcellularLocation>
</comment>